<dbReference type="InterPro" id="IPR035447">
    <property type="entry name" value="DNA_topo_I_N_sf"/>
</dbReference>
<feature type="domain" description="DNA topoisomerase I catalytic core eukaryotic-type" evidence="8">
    <location>
        <begin position="82"/>
        <end position="289"/>
    </location>
</feature>
<proteinExistence type="inferred from homology"/>
<dbReference type="PANTHER" id="PTHR10290">
    <property type="entry name" value="DNA TOPOISOMERASE I"/>
    <property type="match status" value="1"/>
</dbReference>
<gene>
    <name evidence="10" type="ORF">E8P82_12475</name>
</gene>
<dbReference type="EMBL" id="SSWH01000012">
    <property type="protein sequence ID" value="THJ65125.1"/>
    <property type="molecule type" value="Genomic_DNA"/>
</dbReference>
<name>A0A4S5E1A3_9MICC</name>
<dbReference type="InterPro" id="IPR014711">
    <property type="entry name" value="TopoI_cat_a-hlx-sub_euk"/>
</dbReference>
<comment type="similarity">
    <text evidence="2">Belongs to the type IB topoisomerase family.</text>
</comment>
<dbReference type="Pfam" id="PF01028">
    <property type="entry name" value="Topoisom_I"/>
    <property type="match status" value="1"/>
</dbReference>
<accession>A0A4S5E1A3</accession>
<evidence type="ECO:0000313" key="11">
    <source>
        <dbReference type="Proteomes" id="UP000305233"/>
    </source>
</evidence>
<keyword evidence="4" id="KW-0799">Topoisomerase</keyword>
<dbReference type="GO" id="GO:0003917">
    <property type="term" value="F:DNA topoisomerase type I (single strand cut, ATP-independent) activity"/>
    <property type="evidence" value="ECO:0007669"/>
    <property type="project" value="UniProtKB-EC"/>
</dbReference>
<dbReference type="PRINTS" id="PR00416">
    <property type="entry name" value="EUTPISMRASEI"/>
</dbReference>
<evidence type="ECO:0000256" key="3">
    <source>
        <dbReference type="ARBA" id="ARBA00012891"/>
    </source>
</evidence>
<dbReference type="InterPro" id="IPR051062">
    <property type="entry name" value="Topoisomerase_IB"/>
</dbReference>
<evidence type="ECO:0000256" key="6">
    <source>
        <dbReference type="ARBA" id="ARBA00023235"/>
    </source>
</evidence>
<keyword evidence="6 10" id="KW-0413">Isomerase</keyword>
<comment type="catalytic activity">
    <reaction evidence="1">
        <text>ATP-independent breakage of single-stranded DNA, followed by passage and rejoining.</text>
        <dbReference type="EC" id="5.6.2.1"/>
    </reaction>
</comment>
<evidence type="ECO:0000256" key="4">
    <source>
        <dbReference type="ARBA" id="ARBA00023029"/>
    </source>
</evidence>
<dbReference type="GO" id="GO:0006265">
    <property type="term" value="P:DNA topological change"/>
    <property type="evidence" value="ECO:0007669"/>
    <property type="project" value="InterPro"/>
</dbReference>
<feature type="region of interest" description="Disordered" evidence="7">
    <location>
        <begin position="1"/>
        <end position="21"/>
    </location>
</feature>
<evidence type="ECO:0000256" key="5">
    <source>
        <dbReference type="ARBA" id="ARBA00023125"/>
    </source>
</evidence>
<dbReference type="EC" id="5.6.2.1" evidence="3"/>
<evidence type="ECO:0000259" key="9">
    <source>
        <dbReference type="Pfam" id="PF21338"/>
    </source>
</evidence>
<keyword evidence="11" id="KW-1185">Reference proteome</keyword>
<dbReference type="SUPFAM" id="SSF55869">
    <property type="entry name" value="DNA topoisomerase I domain"/>
    <property type="match status" value="1"/>
</dbReference>
<dbReference type="InterPro" id="IPR001631">
    <property type="entry name" value="TopoI"/>
</dbReference>
<feature type="domain" description="DNA topoisomerase IB N-terminal" evidence="9">
    <location>
        <begin position="22"/>
        <end position="70"/>
    </location>
</feature>
<sequence>MARLRRSNTRRPGITRRRHGKGFSYRAPDGSLLRDREEIGRIKDLVIPPAWQDVWIAPYPNGHVQAIGTDEAGRRQYLYHPSWREQKDREKFDRALDFGAKLTSARRAITQHLRSEGVGRERAFAAALRIVDAGALRIGSAQYAEANGSFGVTTLLVEHCTVEGDVITFDFPGKSGQHWDTRLEDEDLAAALRPMLEREDADTVLAWQAEDGSWHHVDGSQLNEFLRQVTGGPFTAKDFRTWQATVVAAMSLSRQDLSATSRTARQKAVTATMKAVADHLGNTPTVARTSYVDPRLVDRFMAGEVIPITTYSASEKAVQELLRD</sequence>
<dbReference type="Proteomes" id="UP000305233">
    <property type="component" value="Unassembled WGS sequence"/>
</dbReference>
<dbReference type="Gene3D" id="3.30.66.10">
    <property type="entry name" value="DNA topoisomerase I domain"/>
    <property type="match status" value="1"/>
</dbReference>
<evidence type="ECO:0000313" key="10">
    <source>
        <dbReference type="EMBL" id="THJ65125.1"/>
    </source>
</evidence>
<dbReference type="Gene3D" id="3.90.15.10">
    <property type="entry name" value="Topoisomerase I, Chain A, domain 3"/>
    <property type="match status" value="1"/>
</dbReference>
<dbReference type="RefSeq" id="WP_136455327.1">
    <property type="nucleotide sequence ID" value="NZ_SSWH01000012.1"/>
</dbReference>
<dbReference type="InterPro" id="IPR011010">
    <property type="entry name" value="DNA_brk_join_enz"/>
</dbReference>
<dbReference type="OrthoDB" id="9778962at2"/>
<dbReference type="Gene3D" id="1.10.132.120">
    <property type="match status" value="1"/>
</dbReference>
<dbReference type="PROSITE" id="PS52038">
    <property type="entry name" value="TOPO_IB_2"/>
    <property type="match status" value="1"/>
</dbReference>
<dbReference type="Pfam" id="PF21338">
    <property type="entry name" value="Top1B_N_bact"/>
    <property type="match status" value="1"/>
</dbReference>
<comment type="caution">
    <text evidence="10">The sequence shown here is derived from an EMBL/GenBank/DDBJ whole genome shotgun (WGS) entry which is preliminary data.</text>
</comment>
<dbReference type="AlphaFoldDB" id="A0A4S5E1A3"/>
<dbReference type="PANTHER" id="PTHR10290:SF3">
    <property type="entry name" value="DNA TOPOISOMERASE 1"/>
    <property type="match status" value="1"/>
</dbReference>
<keyword evidence="5" id="KW-0238">DNA-binding</keyword>
<evidence type="ECO:0000256" key="7">
    <source>
        <dbReference type="SAM" id="MobiDB-lite"/>
    </source>
</evidence>
<dbReference type="SUPFAM" id="SSF56349">
    <property type="entry name" value="DNA breaking-rejoining enzymes"/>
    <property type="match status" value="1"/>
</dbReference>
<reference evidence="10 11" key="1">
    <citation type="submission" date="2019-04" db="EMBL/GenBank/DDBJ databases">
        <authorList>
            <person name="Liu Q."/>
            <person name="Xin Y.-H."/>
        </authorList>
    </citation>
    <scope>NUCLEOTIDE SEQUENCE [LARGE SCALE GENOMIC DNA]</scope>
    <source>
        <strain evidence="10 11">AM23</strain>
    </source>
</reference>
<protein>
    <recommendedName>
        <fullName evidence="3">DNA topoisomerase</fullName>
        <ecNumber evidence="3">5.6.2.1</ecNumber>
    </recommendedName>
</protein>
<organism evidence="10 11">
    <name type="scientific">Arthrobacter echini</name>
    <dbReference type="NCBI Taxonomy" id="1529066"/>
    <lineage>
        <taxon>Bacteria</taxon>
        <taxon>Bacillati</taxon>
        <taxon>Actinomycetota</taxon>
        <taxon>Actinomycetes</taxon>
        <taxon>Micrococcales</taxon>
        <taxon>Micrococcaceae</taxon>
        <taxon>Arthrobacter</taxon>
    </lineage>
</organism>
<evidence type="ECO:0000256" key="1">
    <source>
        <dbReference type="ARBA" id="ARBA00000213"/>
    </source>
</evidence>
<evidence type="ECO:0000256" key="2">
    <source>
        <dbReference type="ARBA" id="ARBA00006645"/>
    </source>
</evidence>
<evidence type="ECO:0000259" key="8">
    <source>
        <dbReference type="Pfam" id="PF01028"/>
    </source>
</evidence>
<dbReference type="InterPro" id="IPR013500">
    <property type="entry name" value="TopoI_cat_euk"/>
</dbReference>
<dbReference type="GO" id="GO:0003677">
    <property type="term" value="F:DNA binding"/>
    <property type="evidence" value="ECO:0007669"/>
    <property type="project" value="UniProtKB-KW"/>
</dbReference>
<dbReference type="InterPro" id="IPR049331">
    <property type="entry name" value="Top1B_N_bact"/>
</dbReference>